<dbReference type="GO" id="GO:0008270">
    <property type="term" value="F:zinc ion binding"/>
    <property type="evidence" value="ECO:0007669"/>
    <property type="project" value="UniProtKB-KW"/>
</dbReference>
<dbReference type="Proteomes" id="UP000291933">
    <property type="component" value="Unassembled WGS sequence"/>
</dbReference>
<keyword evidence="1" id="KW-0862">Zinc</keyword>
<keyword evidence="1" id="KW-0479">Metal-binding</keyword>
<feature type="domain" description="FPG-type" evidence="2">
    <location>
        <begin position="38"/>
        <end position="72"/>
    </location>
</feature>
<evidence type="ECO:0000313" key="4">
    <source>
        <dbReference type="Proteomes" id="UP000291933"/>
    </source>
</evidence>
<dbReference type="InterPro" id="IPR015887">
    <property type="entry name" value="DNA_glyclase_Znf_dom_DNA_BS"/>
</dbReference>
<accession>A0A4Q9KHT6</accession>
<evidence type="ECO:0000313" key="3">
    <source>
        <dbReference type="EMBL" id="TBT92156.1"/>
    </source>
</evidence>
<dbReference type="GO" id="GO:0003677">
    <property type="term" value="F:DNA binding"/>
    <property type="evidence" value="ECO:0007669"/>
    <property type="project" value="InterPro"/>
</dbReference>
<dbReference type="SUPFAM" id="SSF57716">
    <property type="entry name" value="Glucocorticoid receptor-like (DNA-binding domain)"/>
    <property type="match status" value="1"/>
</dbReference>
<dbReference type="PROSITE" id="PS01242">
    <property type="entry name" value="ZF_FPG_1"/>
    <property type="match status" value="1"/>
</dbReference>
<dbReference type="GO" id="GO:0006284">
    <property type="term" value="P:base-excision repair"/>
    <property type="evidence" value="ECO:0007669"/>
    <property type="project" value="InterPro"/>
</dbReference>
<keyword evidence="4" id="KW-1185">Reference proteome</keyword>
<dbReference type="OrthoDB" id="9800855at2"/>
<dbReference type="PROSITE" id="PS51066">
    <property type="entry name" value="ZF_FPG_2"/>
    <property type="match status" value="1"/>
</dbReference>
<dbReference type="AlphaFoldDB" id="A0A4Q9KHT6"/>
<evidence type="ECO:0000259" key="2">
    <source>
        <dbReference type="PROSITE" id="PS51066"/>
    </source>
</evidence>
<evidence type="ECO:0000256" key="1">
    <source>
        <dbReference type="PROSITE-ProRule" id="PRU00391"/>
    </source>
</evidence>
<protein>
    <recommendedName>
        <fullName evidence="2">FPG-type domain-containing protein</fullName>
    </recommendedName>
</protein>
<dbReference type="EMBL" id="SDMR01000022">
    <property type="protein sequence ID" value="TBT92156.1"/>
    <property type="molecule type" value="Genomic_DNA"/>
</dbReference>
<dbReference type="RefSeq" id="WP_131173053.1">
    <property type="nucleotide sequence ID" value="NZ_FXTL01000023.1"/>
</dbReference>
<dbReference type="InterPro" id="IPR000214">
    <property type="entry name" value="Znf_DNA_glyclase/AP_lyase"/>
</dbReference>
<dbReference type="Pfam" id="PF06827">
    <property type="entry name" value="zf-FPG_IleRS"/>
    <property type="match status" value="1"/>
</dbReference>
<keyword evidence="1" id="KW-0863">Zinc-finger</keyword>
<gene>
    <name evidence="3" type="ORF">ET996_13315</name>
</gene>
<comment type="caution">
    <text evidence="3">The sequence shown here is derived from an EMBL/GenBank/DDBJ whole genome shotgun (WGS) entry which is preliminary data.</text>
</comment>
<dbReference type="GO" id="GO:0016799">
    <property type="term" value="F:hydrolase activity, hydrolyzing N-glycosyl compounds"/>
    <property type="evidence" value="ECO:0007669"/>
    <property type="project" value="InterPro"/>
</dbReference>
<name>A0A4Q9KHT6_PROTD</name>
<reference evidence="3 4" key="1">
    <citation type="submission" date="2019-01" db="EMBL/GenBank/DDBJ databases">
        <title>Lactibacter flavus gen. nov., sp. nov., a novel bacterium of the family Propionibacteriaceae isolated from raw milk and dairy products.</title>
        <authorList>
            <person name="Huptas C."/>
            <person name="Wenning M."/>
            <person name="Breitenwieser F."/>
            <person name="Doll E."/>
            <person name="Von Neubeck M."/>
            <person name="Busse H.-J."/>
            <person name="Scherer S."/>
        </authorList>
    </citation>
    <scope>NUCLEOTIDE SEQUENCE [LARGE SCALE GENOMIC DNA]</scope>
    <source>
        <strain evidence="3 4">DSM 22130</strain>
    </source>
</reference>
<proteinExistence type="predicted"/>
<organism evidence="3 4">
    <name type="scientific">Propioniciclava tarda</name>
    <dbReference type="NCBI Taxonomy" id="433330"/>
    <lineage>
        <taxon>Bacteria</taxon>
        <taxon>Bacillati</taxon>
        <taxon>Actinomycetota</taxon>
        <taxon>Actinomycetes</taxon>
        <taxon>Propionibacteriales</taxon>
        <taxon>Propionibacteriaceae</taxon>
        <taxon>Propioniciclava</taxon>
    </lineage>
</organism>
<dbReference type="Gene3D" id="1.10.8.50">
    <property type="match status" value="1"/>
</dbReference>
<dbReference type="GO" id="GO:0003906">
    <property type="term" value="F:DNA-(apurinic or apyrimidinic site) endonuclease activity"/>
    <property type="evidence" value="ECO:0007669"/>
    <property type="project" value="InterPro"/>
</dbReference>
<dbReference type="InterPro" id="IPR010663">
    <property type="entry name" value="Znf_FPG/IleRS"/>
</dbReference>
<sequence>MPWGVESGRILTTASDLDRAAASLADAGTVRRLRPTYAIYLRAGRPCPECGAPIQSRKLAGRTLYWCPRCQA</sequence>